<dbReference type="InterPro" id="IPR010369">
    <property type="entry name" value="SOK"/>
</dbReference>
<feature type="domain" description="SOSEKI DIX-like" evidence="10">
    <location>
        <begin position="29"/>
        <end position="117"/>
    </location>
</feature>
<proteinExistence type="inferred from homology"/>
<name>A0A2I0ALF1_9ASPA</name>
<keyword evidence="6" id="KW-0131">Cell cycle</keyword>
<evidence type="ECO:0000256" key="7">
    <source>
        <dbReference type="ARBA" id="ARBA00024211"/>
    </source>
</evidence>
<comment type="subunit">
    <text evidence="8">Homodimer. Forms long polymer filaments with other SOKs proteins polymers (e.g. SOK1, SOK2, SOK3 and SOK4) crucial for polar localization and biological activity. Binds to ANGUSTIFOLIA (AN).</text>
</comment>
<dbReference type="GO" id="GO:2000067">
    <property type="term" value="P:regulation of root morphogenesis"/>
    <property type="evidence" value="ECO:0007669"/>
    <property type="project" value="UniProtKB-ARBA"/>
</dbReference>
<keyword evidence="12" id="KW-1185">Reference proteome</keyword>
<feature type="region of interest" description="Disordered" evidence="9">
    <location>
        <begin position="207"/>
        <end position="240"/>
    </location>
</feature>
<dbReference type="Pfam" id="PF06136">
    <property type="entry name" value="SOK"/>
    <property type="match status" value="1"/>
</dbReference>
<evidence type="ECO:0000256" key="4">
    <source>
        <dbReference type="ARBA" id="ARBA00022618"/>
    </source>
</evidence>
<feature type="region of interest" description="Disordered" evidence="9">
    <location>
        <begin position="407"/>
        <end position="436"/>
    </location>
</feature>
<dbReference type="InterPro" id="IPR048351">
    <property type="entry name" value="SOK_DIX"/>
</dbReference>
<dbReference type="Proteomes" id="UP000236161">
    <property type="component" value="Unassembled WGS sequence"/>
</dbReference>
<feature type="compositionally biased region" description="Polar residues" evidence="9">
    <location>
        <begin position="121"/>
        <end position="131"/>
    </location>
</feature>
<evidence type="ECO:0000256" key="5">
    <source>
        <dbReference type="ARBA" id="ARBA00023136"/>
    </source>
</evidence>
<dbReference type="GO" id="GO:0090708">
    <property type="term" value="P:specification of plant organ axis polarity"/>
    <property type="evidence" value="ECO:0007669"/>
    <property type="project" value="UniProtKB-ARBA"/>
</dbReference>
<evidence type="ECO:0000256" key="8">
    <source>
        <dbReference type="ARBA" id="ARBA00046534"/>
    </source>
</evidence>
<comment type="subcellular location">
    <subcellularLocation>
        <location evidence="1">Cell membrane</location>
        <topology evidence="1">Peripheral membrane protein</topology>
        <orientation evidence="1">Cytoplasmic side</orientation>
    </subcellularLocation>
</comment>
<feature type="region of interest" description="Disordered" evidence="9">
    <location>
        <begin position="1"/>
        <end position="21"/>
    </location>
</feature>
<dbReference type="PANTHER" id="PTHR31083">
    <property type="entry name" value="UPSTREAM OF FLC PROTEIN (DUF966)"/>
    <property type="match status" value="1"/>
</dbReference>
<protein>
    <recommendedName>
        <fullName evidence="10">SOSEKI DIX-like domain-containing protein</fullName>
    </recommendedName>
</protein>
<organism evidence="11 12">
    <name type="scientific">Apostasia shenzhenica</name>
    <dbReference type="NCBI Taxonomy" id="1088818"/>
    <lineage>
        <taxon>Eukaryota</taxon>
        <taxon>Viridiplantae</taxon>
        <taxon>Streptophyta</taxon>
        <taxon>Embryophyta</taxon>
        <taxon>Tracheophyta</taxon>
        <taxon>Spermatophyta</taxon>
        <taxon>Magnoliopsida</taxon>
        <taxon>Liliopsida</taxon>
        <taxon>Asparagales</taxon>
        <taxon>Orchidaceae</taxon>
        <taxon>Apostasioideae</taxon>
        <taxon>Apostasia</taxon>
    </lineage>
</organism>
<dbReference type="GO" id="GO:0051258">
    <property type="term" value="P:protein polymerization"/>
    <property type="evidence" value="ECO:0007669"/>
    <property type="project" value="UniProtKB-ARBA"/>
</dbReference>
<evidence type="ECO:0000256" key="3">
    <source>
        <dbReference type="ARBA" id="ARBA00022475"/>
    </source>
</evidence>
<dbReference type="OrthoDB" id="1280899at2759"/>
<evidence type="ECO:0000256" key="1">
    <source>
        <dbReference type="ARBA" id="ARBA00004413"/>
    </source>
</evidence>
<keyword evidence="4" id="KW-0132">Cell division</keyword>
<keyword evidence="3" id="KW-1003">Cell membrane</keyword>
<sequence>MAEISRHRKQREASPEKRKVWAEPRPKKVPVLYYLSKNGQLEHPHFMEVTLSSGDGLYLRDVIDRLDFLRGKGMASSYSWSSKRCYKNGFVWHDLSEDDLINPAHGNEYVLKGSELLRRSSPSSTAQVAGGSSSSSSSDRAPEILKSVQEMEFPSSRPKKTPWGSFDLAEYKVYKTNWSLETSAKAVDAATQTDDIRRLRRALADNEDRGLLAQPAECSTTELGRDEVSPPPSSSSPETLESLIRADGSVITSKASALVVPAAEDRDRSVGSCPSGRLRASASALLMHLISCGTFPAKGHGGLSPLPECSGRLRLSAPDQEEAKDGVMGIPSFSAVRLEDREYFSGSLIETKKKYEGGDGGAGTPALQRSSSYNADRSTSDEQNSVARVGVGRKEMDGVRGKCIPRKAKAAAREGNPAVAQASTPSSKRINGELCL</sequence>
<feature type="region of interest" description="Disordered" evidence="9">
    <location>
        <begin position="121"/>
        <end position="142"/>
    </location>
</feature>
<gene>
    <name evidence="11" type="ORF">AXF42_Ash014870</name>
</gene>
<evidence type="ECO:0000259" key="10">
    <source>
        <dbReference type="Pfam" id="PF06136"/>
    </source>
</evidence>
<dbReference type="GO" id="GO:0051302">
    <property type="term" value="P:regulation of cell division"/>
    <property type="evidence" value="ECO:0007669"/>
    <property type="project" value="UniProtKB-ARBA"/>
</dbReference>
<dbReference type="PIRSF" id="PIRSF031043">
    <property type="entry name" value="UCP031043"/>
    <property type="match status" value="1"/>
</dbReference>
<keyword evidence="5" id="KW-0472">Membrane</keyword>
<accession>A0A2I0ALF1</accession>
<feature type="compositionally biased region" description="Basic residues" evidence="9">
    <location>
        <begin position="1"/>
        <end position="10"/>
    </location>
</feature>
<dbReference type="PANTHER" id="PTHR31083:SF4">
    <property type="entry name" value="PROTEIN SOSEKI 4-RELATED"/>
    <property type="match status" value="1"/>
</dbReference>
<evidence type="ECO:0000256" key="6">
    <source>
        <dbReference type="ARBA" id="ARBA00023306"/>
    </source>
</evidence>
<comment type="similarity">
    <text evidence="7">Belongs to the SOSEKI family.</text>
</comment>
<feature type="compositionally biased region" description="Polar residues" evidence="9">
    <location>
        <begin position="367"/>
        <end position="386"/>
    </location>
</feature>
<feature type="compositionally biased region" description="Basic and acidic residues" evidence="9">
    <location>
        <begin position="11"/>
        <end position="21"/>
    </location>
</feature>
<dbReference type="STRING" id="1088818.A0A2I0ALF1"/>
<dbReference type="AlphaFoldDB" id="A0A2I0ALF1"/>
<evidence type="ECO:0000256" key="2">
    <source>
        <dbReference type="ARBA" id="ARBA00022473"/>
    </source>
</evidence>
<reference evidence="11 12" key="1">
    <citation type="journal article" date="2017" name="Nature">
        <title>The Apostasia genome and the evolution of orchids.</title>
        <authorList>
            <person name="Zhang G.Q."/>
            <person name="Liu K.W."/>
            <person name="Li Z."/>
            <person name="Lohaus R."/>
            <person name="Hsiao Y.Y."/>
            <person name="Niu S.C."/>
            <person name="Wang J.Y."/>
            <person name="Lin Y.C."/>
            <person name="Xu Q."/>
            <person name="Chen L.J."/>
            <person name="Yoshida K."/>
            <person name="Fujiwara S."/>
            <person name="Wang Z.W."/>
            <person name="Zhang Y.Q."/>
            <person name="Mitsuda N."/>
            <person name="Wang M."/>
            <person name="Liu G.H."/>
            <person name="Pecoraro L."/>
            <person name="Huang H.X."/>
            <person name="Xiao X.J."/>
            <person name="Lin M."/>
            <person name="Wu X.Y."/>
            <person name="Wu W.L."/>
            <person name="Chen Y.Y."/>
            <person name="Chang S.B."/>
            <person name="Sakamoto S."/>
            <person name="Ohme-Takagi M."/>
            <person name="Yagi M."/>
            <person name="Zeng S.J."/>
            <person name="Shen C.Y."/>
            <person name="Yeh C.M."/>
            <person name="Luo Y.B."/>
            <person name="Tsai W.C."/>
            <person name="Van de Peer Y."/>
            <person name="Liu Z.J."/>
        </authorList>
    </citation>
    <scope>NUCLEOTIDE SEQUENCE [LARGE SCALE GENOMIC DNA]</scope>
    <source>
        <strain evidence="12">cv. Shenzhen</strain>
        <tissue evidence="11">Stem</tissue>
    </source>
</reference>
<dbReference type="GO" id="GO:0005886">
    <property type="term" value="C:plasma membrane"/>
    <property type="evidence" value="ECO:0007669"/>
    <property type="project" value="UniProtKB-SubCell"/>
</dbReference>
<feature type="region of interest" description="Disordered" evidence="9">
    <location>
        <begin position="354"/>
        <end position="393"/>
    </location>
</feature>
<evidence type="ECO:0000256" key="9">
    <source>
        <dbReference type="SAM" id="MobiDB-lite"/>
    </source>
</evidence>
<evidence type="ECO:0000313" key="11">
    <source>
        <dbReference type="EMBL" id="PKA56367.1"/>
    </source>
</evidence>
<keyword evidence="2" id="KW-0217">Developmental protein</keyword>
<dbReference type="InterPro" id="IPR021182">
    <property type="entry name" value="SOK_magnoliopsida"/>
</dbReference>
<evidence type="ECO:0000313" key="12">
    <source>
        <dbReference type="Proteomes" id="UP000236161"/>
    </source>
</evidence>
<dbReference type="EMBL" id="KZ451973">
    <property type="protein sequence ID" value="PKA56367.1"/>
    <property type="molecule type" value="Genomic_DNA"/>
</dbReference>
<dbReference type="GO" id="GO:0051301">
    <property type="term" value="P:cell division"/>
    <property type="evidence" value="ECO:0007669"/>
    <property type="project" value="UniProtKB-KW"/>
</dbReference>